<protein>
    <submittedName>
        <fullName evidence="1">Cell division protein MukB-like protein</fullName>
    </submittedName>
</protein>
<evidence type="ECO:0000313" key="2">
    <source>
        <dbReference type="Proteomes" id="UP000001955"/>
    </source>
</evidence>
<dbReference type="Pfam" id="PF13997">
    <property type="entry name" value="YqjK"/>
    <property type="match status" value="1"/>
</dbReference>
<dbReference type="GO" id="GO:0051301">
    <property type="term" value="P:cell division"/>
    <property type="evidence" value="ECO:0007669"/>
    <property type="project" value="UniProtKB-KW"/>
</dbReference>
<accession>I2B4X6</accession>
<dbReference type="Proteomes" id="UP000001955">
    <property type="component" value="Chromosome"/>
</dbReference>
<dbReference type="OrthoDB" id="6504948at2"/>
<proteinExistence type="predicted"/>
<keyword evidence="1" id="KW-0131">Cell cycle</keyword>
<evidence type="ECO:0000313" key="1">
    <source>
        <dbReference type="EMBL" id="AFJ45580.1"/>
    </source>
</evidence>
<dbReference type="AlphaFoldDB" id="I2B4X6"/>
<keyword evidence="2" id="KW-1185">Reference proteome</keyword>
<dbReference type="InterPro" id="IPR025612">
    <property type="entry name" value="YqjK"/>
</dbReference>
<dbReference type="STRING" id="630626.EBL_c04540"/>
<organism evidence="1 2">
    <name type="scientific">Shimwellia blattae (strain ATCC 29907 / DSM 4481 / JCM 1650 / NBRC 105725 / CDC 9005-74)</name>
    <name type="common">Escherichia blattae</name>
    <dbReference type="NCBI Taxonomy" id="630626"/>
    <lineage>
        <taxon>Bacteria</taxon>
        <taxon>Pseudomonadati</taxon>
        <taxon>Pseudomonadota</taxon>
        <taxon>Gammaproteobacteria</taxon>
        <taxon>Enterobacterales</taxon>
        <taxon>Enterobacteriaceae</taxon>
        <taxon>Shimwellia</taxon>
    </lineage>
</organism>
<dbReference type="RefSeq" id="WP_002441907.1">
    <property type="nucleotide sequence ID" value="NC_017910.1"/>
</dbReference>
<dbReference type="EMBL" id="CP001560">
    <property type="protein sequence ID" value="AFJ45580.1"/>
    <property type="molecule type" value="Genomic_DNA"/>
</dbReference>
<reference evidence="1 2" key="1">
    <citation type="journal article" date="2012" name="J. Bacteriol.">
        <title>Complete genome sequence of the B12-producing Shimwellia blattae strain DSM 4481, isolated from a cockroach.</title>
        <authorList>
            <person name="Brzuszkiewicz E."/>
            <person name="Waschkowitz T."/>
            <person name="Wiezer A."/>
            <person name="Daniel R."/>
        </authorList>
    </citation>
    <scope>NUCLEOTIDE SEQUENCE [LARGE SCALE GENOMIC DNA]</scope>
    <source>
        <strain evidence="2">ATCC 29907 / DSM 4481 / JCM 1650 / NBRC 105725 / CDC 9005-74</strain>
    </source>
</reference>
<sequence length="97" mass="11382">MSTRQQRAAQKASLLEEIHQQRRALHHSSQEWLAATAPLDRGWLRIQHLQTWLVAGSSLMALWGVRHPRFLGRTVKRGIGLWSSWRLIRKALRLTRR</sequence>
<dbReference type="eggNOG" id="ENOG5032ZVT">
    <property type="taxonomic scope" value="Bacteria"/>
</dbReference>
<gene>
    <name evidence="1" type="ordered locus">EBL_c04540</name>
</gene>
<accession>K6W1Y8</accession>
<keyword evidence="1" id="KW-0132">Cell division</keyword>
<dbReference type="KEGG" id="ebt:EBL_c04540"/>
<dbReference type="HOGENOM" id="CLU_170945_0_0_6"/>
<name>I2B4X6_SHIBC</name>